<dbReference type="PANTHER" id="PTHR34220">
    <property type="entry name" value="SENSOR HISTIDINE KINASE YPDA"/>
    <property type="match status" value="1"/>
</dbReference>
<dbReference type="SUPFAM" id="SSF55874">
    <property type="entry name" value="ATPase domain of HSP90 chaperone/DNA topoisomerase II/histidine kinase"/>
    <property type="match status" value="1"/>
</dbReference>
<name>A0A5D6UZ45_9BACT</name>
<reference evidence="3 4" key="1">
    <citation type="submission" date="2019-08" db="EMBL/GenBank/DDBJ databases">
        <authorList>
            <person name="Seo M.-J."/>
        </authorList>
    </citation>
    <scope>NUCLEOTIDE SEQUENCE [LARGE SCALE GENOMIC DNA]</scope>
    <source>
        <strain evidence="3 4">KIGAM108</strain>
    </source>
</reference>
<evidence type="ECO:0000259" key="2">
    <source>
        <dbReference type="Pfam" id="PF06580"/>
    </source>
</evidence>
<evidence type="ECO:0000313" key="3">
    <source>
        <dbReference type="EMBL" id="TYZ08068.1"/>
    </source>
</evidence>
<evidence type="ECO:0000256" key="1">
    <source>
        <dbReference type="SAM" id="Phobius"/>
    </source>
</evidence>
<dbReference type="InterPro" id="IPR010559">
    <property type="entry name" value="Sig_transdc_His_kin_internal"/>
</dbReference>
<dbReference type="GO" id="GO:0016020">
    <property type="term" value="C:membrane"/>
    <property type="evidence" value="ECO:0007669"/>
    <property type="project" value="InterPro"/>
</dbReference>
<feature type="domain" description="Signal transduction histidine kinase internal region" evidence="2">
    <location>
        <begin position="221"/>
        <end position="298"/>
    </location>
</feature>
<accession>A0A5D6UZ45</accession>
<organism evidence="3 4">
    <name type="scientific">Hymenobacter lutimineralis</name>
    <dbReference type="NCBI Taxonomy" id="2606448"/>
    <lineage>
        <taxon>Bacteria</taxon>
        <taxon>Pseudomonadati</taxon>
        <taxon>Bacteroidota</taxon>
        <taxon>Cytophagia</taxon>
        <taxon>Cytophagales</taxon>
        <taxon>Hymenobacteraceae</taxon>
        <taxon>Hymenobacter</taxon>
    </lineage>
</organism>
<dbReference type="Proteomes" id="UP000322791">
    <property type="component" value="Unassembled WGS sequence"/>
</dbReference>
<dbReference type="GO" id="GO:0000155">
    <property type="term" value="F:phosphorelay sensor kinase activity"/>
    <property type="evidence" value="ECO:0007669"/>
    <property type="project" value="InterPro"/>
</dbReference>
<feature type="transmembrane region" description="Helical" evidence="1">
    <location>
        <begin position="63"/>
        <end position="81"/>
    </location>
</feature>
<keyword evidence="1" id="KW-1133">Transmembrane helix</keyword>
<evidence type="ECO:0000313" key="4">
    <source>
        <dbReference type="Proteomes" id="UP000322791"/>
    </source>
</evidence>
<proteinExistence type="predicted"/>
<dbReference type="AlphaFoldDB" id="A0A5D6UZ45"/>
<dbReference type="Pfam" id="PF06580">
    <property type="entry name" value="His_kinase"/>
    <property type="match status" value="1"/>
</dbReference>
<gene>
    <name evidence="3" type="ORF">FY528_13550</name>
</gene>
<dbReference type="EMBL" id="VTHL01000014">
    <property type="protein sequence ID" value="TYZ08068.1"/>
    <property type="molecule type" value="Genomic_DNA"/>
</dbReference>
<feature type="transmembrane region" description="Helical" evidence="1">
    <location>
        <begin position="93"/>
        <end position="114"/>
    </location>
</feature>
<feature type="transmembrane region" description="Helical" evidence="1">
    <location>
        <begin position="123"/>
        <end position="148"/>
    </location>
</feature>
<keyword evidence="1" id="KW-0812">Transmembrane</keyword>
<comment type="caution">
    <text evidence="3">The sequence shown here is derived from an EMBL/GenBank/DDBJ whole genome shotgun (WGS) entry which is preliminary data.</text>
</comment>
<keyword evidence="1" id="KW-0472">Membrane</keyword>
<keyword evidence="4" id="KW-1185">Reference proteome</keyword>
<dbReference type="Gene3D" id="3.30.565.10">
    <property type="entry name" value="Histidine kinase-like ATPase, C-terminal domain"/>
    <property type="match status" value="1"/>
</dbReference>
<dbReference type="InterPro" id="IPR036890">
    <property type="entry name" value="HATPase_C_sf"/>
</dbReference>
<dbReference type="InterPro" id="IPR050640">
    <property type="entry name" value="Bact_2-comp_sensor_kinase"/>
</dbReference>
<sequence>MRPCRPPCAAWPCSTPAGTPWLSPKMPTACTCDSTSSSRPMRLLPADTRARASRFFATPGGRLLRHAAWWLLFVGFEYYVFRSFGQPPVVTWAFVLKDTVATIGSYYFFAEVLLPRILLRRRWLLTALGLVAIYYFWALCSYACYALLDRAGLISADLYSYAHRFLDGSLWAGVFSWRSVSMGLNDFAVTVVPPILLRFLRFVLHSSNHSLRLERENLHLEVNFLKAQVNPHFLFNTLNNLYMMVVKQDKRAPDMVQHLTQLLHYTVFESEAALVPLAREVEFLEAYLQLERLRYGQKVRIDYQQTGQLAAYRVTPLLFFPFVENAFKHGVDSSLDASWVAISLTAAEGWLHLEVRNSYSPQAPRREVGGVGIANVQKRLALHYLPQDYQLHLVQDPDTHTYHVVLALRLASAAAAVPAGASLLPISPTL</sequence>
<protein>
    <recommendedName>
        <fullName evidence="2">Signal transduction histidine kinase internal region domain-containing protein</fullName>
    </recommendedName>
</protein>
<dbReference type="PANTHER" id="PTHR34220:SF7">
    <property type="entry name" value="SENSOR HISTIDINE KINASE YPDA"/>
    <property type="match status" value="1"/>
</dbReference>